<reference evidence="2 3" key="1">
    <citation type="journal article" date="2015" name="Parasitol. Res.">
        <title>Viruses in close associations with free-living amoebae.</title>
        <authorList>
            <person name="Scheid P."/>
        </authorList>
    </citation>
    <scope>NUCLEOTIDE SEQUENCE [LARGE SCALE GENOMIC DNA]</scope>
    <source>
        <strain evidence="2">KlaHel</strain>
    </source>
</reference>
<dbReference type="Proteomes" id="UP000202511">
    <property type="component" value="Segment"/>
</dbReference>
<name>A0A0B5IVX2_9VIRU</name>
<organism evidence="2 3">
    <name type="scientific">Pandoravirus inopinatum</name>
    <dbReference type="NCBI Taxonomy" id="1605721"/>
    <lineage>
        <taxon>Viruses</taxon>
        <taxon>Pandoravirus</taxon>
    </lineage>
</organism>
<feature type="compositionally biased region" description="Polar residues" evidence="1">
    <location>
        <begin position="80"/>
        <end position="90"/>
    </location>
</feature>
<evidence type="ECO:0000313" key="2">
    <source>
        <dbReference type="EMBL" id="AJF96813.1"/>
    </source>
</evidence>
<protein>
    <submittedName>
        <fullName evidence="2">Uncharacterized protein</fullName>
    </submittedName>
</protein>
<accession>A0A0B5IVX2</accession>
<evidence type="ECO:0000256" key="1">
    <source>
        <dbReference type="SAM" id="MobiDB-lite"/>
    </source>
</evidence>
<proteinExistence type="predicted"/>
<feature type="region of interest" description="Disordered" evidence="1">
    <location>
        <begin position="66"/>
        <end position="107"/>
    </location>
</feature>
<feature type="compositionally biased region" description="Basic and acidic residues" evidence="1">
    <location>
        <begin position="68"/>
        <end position="78"/>
    </location>
</feature>
<sequence>MTSALFAETKAPDPRHTGDYHVASSKTYVGPKAKQTTGNVPFFFFFCQTRLLGKEFLFRKKIVRWRQRRQDRDSRPAETARSQPAAPSSERSGRTRPLRLPLPLVDF</sequence>
<dbReference type="RefSeq" id="YP_009119048.1">
    <property type="nucleotide sequence ID" value="NC_026440.1"/>
</dbReference>
<evidence type="ECO:0000313" key="3">
    <source>
        <dbReference type="Proteomes" id="UP000202511"/>
    </source>
</evidence>
<dbReference type="KEGG" id="vg:23461730"/>
<feature type="compositionally biased region" description="Low complexity" evidence="1">
    <location>
        <begin position="98"/>
        <end position="107"/>
    </location>
</feature>
<dbReference type="EMBL" id="KP136319">
    <property type="protein sequence ID" value="AJF96813.1"/>
    <property type="molecule type" value="Genomic_DNA"/>
</dbReference>
<dbReference type="GeneID" id="23461730"/>